<dbReference type="NCBIfam" id="NF009309">
    <property type="entry name" value="PRK12666.1"/>
    <property type="match status" value="1"/>
</dbReference>
<name>A0A0C9NDJ2_SPHPI</name>
<dbReference type="AlphaFoldDB" id="A0A0C9NDJ2"/>
<dbReference type="GO" id="GO:0005886">
    <property type="term" value="C:plasma membrane"/>
    <property type="evidence" value="ECO:0007669"/>
    <property type="project" value="UniProtKB-SubCell"/>
</dbReference>
<feature type="transmembrane region" description="Helical" evidence="8">
    <location>
        <begin position="333"/>
        <end position="356"/>
    </location>
</feature>
<dbReference type="GO" id="GO:0008137">
    <property type="term" value="F:NADH dehydrogenase (ubiquinone) activity"/>
    <property type="evidence" value="ECO:0007669"/>
    <property type="project" value="InterPro"/>
</dbReference>
<evidence type="ECO:0000256" key="1">
    <source>
        <dbReference type="ARBA" id="ARBA00004651"/>
    </source>
</evidence>
<comment type="caution">
    <text evidence="10">The sequence shown here is derived from an EMBL/GenBank/DDBJ whole genome shotgun (WGS) entry which is preliminary data.</text>
</comment>
<evidence type="ECO:0000256" key="6">
    <source>
        <dbReference type="ARBA" id="ARBA00023136"/>
    </source>
</evidence>
<comment type="subcellular location">
    <subcellularLocation>
        <location evidence="1">Cell membrane</location>
        <topology evidence="1">Multi-pass membrane protein</topology>
    </subcellularLocation>
    <subcellularLocation>
        <location evidence="7">Membrane</location>
        <topology evidence="7">Multi-pass membrane protein</topology>
    </subcellularLocation>
</comment>
<feature type="transmembrane region" description="Helical" evidence="8">
    <location>
        <begin position="162"/>
        <end position="186"/>
    </location>
</feature>
<feature type="transmembrane region" description="Helical" evidence="8">
    <location>
        <begin position="308"/>
        <end position="327"/>
    </location>
</feature>
<dbReference type="EMBL" id="BBJS01000036">
    <property type="protein sequence ID" value="GAN14357.1"/>
    <property type="molecule type" value="Genomic_DNA"/>
</dbReference>
<evidence type="ECO:0000256" key="3">
    <source>
        <dbReference type="ARBA" id="ARBA00022475"/>
    </source>
</evidence>
<dbReference type="InterPro" id="IPR001750">
    <property type="entry name" value="ND/Mrp_TM"/>
</dbReference>
<feature type="transmembrane region" description="Helical" evidence="8">
    <location>
        <begin position="32"/>
        <end position="53"/>
    </location>
</feature>
<dbReference type="PANTHER" id="PTHR42703:SF1">
    <property type="entry name" value="NA(+)_H(+) ANTIPORTER SUBUNIT D1"/>
    <property type="match status" value="1"/>
</dbReference>
<organism evidence="10 11">
    <name type="scientific">Sphingomonas paucimobilis NBRC 13935</name>
    <dbReference type="NCBI Taxonomy" id="1219050"/>
    <lineage>
        <taxon>Bacteria</taxon>
        <taxon>Pseudomonadati</taxon>
        <taxon>Pseudomonadota</taxon>
        <taxon>Alphaproteobacteria</taxon>
        <taxon>Sphingomonadales</taxon>
        <taxon>Sphingomonadaceae</taxon>
        <taxon>Sphingomonas</taxon>
    </lineage>
</organism>
<reference evidence="10 11" key="1">
    <citation type="submission" date="2014-08" db="EMBL/GenBank/DDBJ databases">
        <title>Whole genome shotgun sequence of Sphingomonas paucimobilis NBRC 13935.</title>
        <authorList>
            <person name="Hosoyama A."/>
            <person name="Hashimoto M."/>
            <person name="Hosoyama Y."/>
            <person name="Noguchi M."/>
            <person name="Uohara A."/>
            <person name="Ohji S."/>
            <person name="Katano-Makiyama Y."/>
            <person name="Ichikawa N."/>
            <person name="Kimura A."/>
            <person name="Yamazoe A."/>
            <person name="Fujita N."/>
        </authorList>
    </citation>
    <scope>NUCLEOTIDE SEQUENCE [LARGE SCALE GENOMIC DNA]</scope>
    <source>
        <strain evidence="10 11">NBRC 13935</strain>
    </source>
</reference>
<evidence type="ECO:0000256" key="4">
    <source>
        <dbReference type="ARBA" id="ARBA00022692"/>
    </source>
</evidence>
<evidence type="ECO:0000256" key="5">
    <source>
        <dbReference type="ARBA" id="ARBA00022989"/>
    </source>
</evidence>
<protein>
    <submittedName>
        <fullName evidence="10">PhaD protein</fullName>
    </submittedName>
</protein>
<feature type="transmembrane region" description="Helical" evidence="8">
    <location>
        <begin position="281"/>
        <end position="301"/>
    </location>
</feature>
<keyword evidence="4 7" id="KW-0812">Transmembrane</keyword>
<feature type="transmembrane region" description="Helical" evidence="8">
    <location>
        <begin position="85"/>
        <end position="105"/>
    </location>
</feature>
<keyword evidence="6 8" id="KW-0472">Membrane</keyword>
<evidence type="ECO:0000256" key="7">
    <source>
        <dbReference type="RuleBase" id="RU000320"/>
    </source>
</evidence>
<dbReference type="InterPro" id="IPR050586">
    <property type="entry name" value="CPA3_Na-H_Antiporter_D"/>
</dbReference>
<dbReference type="RefSeq" id="WP_007404750.1">
    <property type="nucleotide sequence ID" value="NZ_BBJS01000036.1"/>
</dbReference>
<sequence length="507" mass="53212">MTLPDHLVIAPIIIPAVIAPVTMLLMRRHRPVALGLSLGGGIAMLAAAVALFVRAQDDAIRSYALGAWRAPFGIVLMLDRLAATMLVLAAVLAVTVLLHAVITGADKRGWHFHPLFHFQLMGLNGAFLTGDLFNLFVFFEVLLIASYGLMLHGQGALRLKAGVAYVVVNIVGSALFLMSLGLLYGLTGTLNMADLAVRVAALAREDQGLLRIAGLLLMAVFALKAAVVPIHLWLPRTYGATMPVVAALFAIMTKVGVYAMIRTVPLIFGAQAGAAAWVPAPYLLPAAILGAVIGFVGVLTTRGMREQAAFAVLASTGTLLMAVSLWREATLAAALYYMVQATLAGAALFLVADVTMRRRGPYADSIVPSPRFAGQDVAGLLYLTAAIAAVGLPPLAGFVGKLLILDASFALPGWQAIWATILVTTLIGVVGFSRSGSSLFWKAAPPETVAITGTARSRAEFVAPIMLLAMLALLTIGAGWVTEQTRATAAQVMDPGRYVSAILGGGR</sequence>
<evidence type="ECO:0000256" key="2">
    <source>
        <dbReference type="ARBA" id="ARBA00005346"/>
    </source>
</evidence>
<evidence type="ECO:0000259" key="9">
    <source>
        <dbReference type="Pfam" id="PF00361"/>
    </source>
</evidence>
<keyword evidence="5 8" id="KW-1133">Transmembrane helix</keyword>
<feature type="transmembrane region" description="Helical" evidence="8">
    <location>
        <begin position="377"/>
        <end position="396"/>
    </location>
</feature>
<dbReference type="GO" id="GO:0042773">
    <property type="term" value="P:ATP synthesis coupled electron transport"/>
    <property type="evidence" value="ECO:0007669"/>
    <property type="project" value="InterPro"/>
</dbReference>
<proteinExistence type="inferred from homology"/>
<feature type="transmembrane region" description="Helical" evidence="8">
    <location>
        <begin position="241"/>
        <end position="261"/>
    </location>
</feature>
<feature type="transmembrane region" description="Helical" evidence="8">
    <location>
        <begin position="416"/>
        <end position="433"/>
    </location>
</feature>
<dbReference type="Proteomes" id="UP000032025">
    <property type="component" value="Unassembled WGS sequence"/>
</dbReference>
<feature type="transmembrane region" description="Helical" evidence="8">
    <location>
        <begin position="212"/>
        <end position="234"/>
    </location>
</feature>
<comment type="similarity">
    <text evidence="2">Belongs to the CPA3 antiporters (TC 2.A.63) subunit D family.</text>
</comment>
<dbReference type="PANTHER" id="PTHR42703">
    <property type="entry name" value="NADH DEHYDROGENASE"/>
    <property type="match status" value="1"/>
</dbReference>
<evidence type="ECO:0000256" key="8">
    <source>
        <dbReference type="SAM" id="Phobius"/>
    </source>
</evidence>
<feature type="transmembrane region" description="Helical" evidence="8">
    <location>
        <begin position="461"/>
        <end position="481"/>
    </location>
</feature>
<dbReference type="PRINTS" id="PR01437">
    <property type="entry name" value="NUOXDRDTASE4"/>
</dbReference>
<evidence type="ECO:0000313" key="11">
    <source>
        <dbReference type="Proteomes" id="UP000032025"/>
    </source>
</evidence>
<feature type="domain" description="NADH:quinone oxidoreductase/Mrp antiporter transmembrane" evidence="9">
    <location>
        <begin position="130"/>
        <end position="427"/>
    </location>
</feature>
<keyword evidence="3" id="KW-1003">Cell membrane</keyword>
<dbReference type="InterPro" id="IPR003918">
    <property type="entry name" value="NADH_UbQ_OxRdtase"/>
</dbReference>
<dbReference type="GeneID" id="78527917"/>
<keyword evidence="11" id="KW-1185">Reference proteome</keyword>
<evidence type="ECO:0000313" key="10">
    <source>
        <dbReference type="EMBL" id="GAN14357.1"/>
    </source>
</evidence>
<feature type="transmembrane region" description="Helical" evidence="8">
    <location>
        <begin position="125"/>
        <end position="150"/>
    </location>
</feature>
<feature type="transmembrane region" description="Helical" evidence="8">
    <location>
        <begin position="6"/>
        <end position="25"/>
    </location>
</feature>
<dbReference type="Pfam" id="PF00361">
    <property type="entry name" value="Proton_antipo_M"/>
    <property type="match status" value="1"/>
</dbReference>
<gene>
    <name evidence="10" type="primary">phaD</name>
    <name evidence="10" type="ORF">SP6_36_00760</name>
</gene>
<accession>A0A0C9NDJ2</accession>